<name>K5BHU7_MYCHD</name>
<dbReference type="EMBL" id="AMRA01000021">
    <property type="protein sequence ID" value="EKF25191.1"/>
    <property type="molecule type" value="Genomic_DNA"/>
</dbReference>
<protein>
    <submittedName>
        <fullName evidence="1">Uncharacterized protein</fullName>
    </submittedName>
</protein>
<evidence type="ECO:0000313" key="2">
    <source>
        <dbReference type="Proteomes" id="UP000006265"/>
    </source>
</evidence>
<proteinExistence type="predicted"/>
<comment type="caution">
    <text evidence="1">The sequence shown here is derived from an EMBL/GenBank/DDBJ whole genome shotgun (WGS) entry which is preliminary data.</text>
</comment>
<accession>K5BHU7</accession>
<organism evidence="1 2">
    <name type="scientific">Mycolicibacterium hassiacum (strain DSM 44199 / CIP 105218 / JCM 12690 / 3849)</name>
    <name type="common">Mycobacterium hassiacum</name>
    <dbReference type="NCBI Taxonomy" id="1122247"/>
    <lineage>
        <taxon>Bacteria</taxon>
        <taxon>Bacillati</taxon>
        <taxon>Actinomycetota</taxon>
        <taxon>Actinomycetes</taxon>
        <taxon>Mycobacteriales</taxon>
        <taxon>Mycobacteriaceae</taxon>
        <taxon>Mycolicibacterium</taxon>
    </lineage>
</organism>
<keyword evidence="2" id="KW-1185">Reference proteome</keyword>
<dbReference type="PATRIC" id="fig|1122247.3.peg.752"/>
<evidence type="ECO:0000313" key="1">
    <source>
        <dbReference type="EMBL" id="EKF25191.1"/>
    </source>
</evidence>
<reference evidence="1 2" key="1">
    <citation type="journal article" date="2012" name="J. Bacteriol.">
        <title>Genome sequence of Mycobacterium hassiacum DSM 44199, a rare source of heat-stable mycobacterial proteins.</title>
        <authorList>
            <person name="Tiago I."/>
            <person name="Maranha A."/>
            <person name="Mendes V."/>
            <person name="Alarico S."/>
            <person name="Moynihan P.J."/>
            <person name="Clarke A.J."/>
            <person name="Macedo-Ribeiro S."/>
            <person name="Pereira P.J."/>
            <person name="Empadinhas N."/>
        </authorList>
    </citation>
    <scope>NUCLEOTIDE SEQUENCE [LARGE SCALE GENOMIC DNA]</scope>
    <source>
        <strain evidence="2">DSM 44199 / CIP 105218 / JCM 12690 / 3849</strain>
    </source>
</reference>
<dbReference type="eggNOG" id="ENOG5030U5B">
    <property type="taxonomic scope" value="Bacteria"/>
</dbReference>
<dbReference type="RefSeq" id="WP_005624871.1">
    <property type="nucleotide sequence ID" value="NZ_KB903846.1"/>
</dbReference>
<dbReference type="Proteomes" id="UP000006265">
    <property type="component" value="Unassembled WGS sequence"/>
</dbReference>
<dbReference type="AlphaFoldDB" id="K5BHU7"/>
<dbReference type="OrthoDB" id="4774507at2"/>
<gene>
    <name evidence="1" type="ORF">C731_0785</name>
</gene>
<sequence>MPAAALVAGVVTAPVASADDGPVVTEYAGVRCLVTADAVGRGGGPMVICQHSDGQPFAQSPWDQAKHAGRLNLVVVRGTGEMYWDKGSVTDRMPAPSRTIELTDGQTVHVDGWTIEVRGKQTFYTWDASRHGLAIDTVEARQY</sequence>